<gene>
    <name evidence="2" type="ORF">QG37_05805</name>
</gene>
<feature type="transmembrane region" description="Helical" evidence="1">
    <location>
        <begin position="6"/>
        <end position="22"/>
    </location>
</feature>
<evidence type="ECO:0000256" key="1">
    <source>
        <dbReference type="SAM" id="Phobius"/>
    </source>
</evidence>
<protein>
    <submittedName>
        <fullName evidence="2">Uncharacterized protein</fullName>
    </submittedName>
</protein>
<keyword evidence="1" id="KW-0472">Membrane</keyword>
<keyword evidence="1" id="KW-0812">Transmembrane</keyword>
<dbReference type="EMBL" id="LGST01000041">
    <property type="protein sequence ID" value="KND97422.1"/>
    <property type="molecule type" value="Genomic_DNA"/>
</dbReference>
<evidence type="ECO:0000313" key="2">
    <source>
        <dbReference type="EMBL" id="KND97422.1"/>
    </source>
</evidence>
<name>A0A0L0NTC1_CANAR</name>
<dbReference type="VEuPathDB" id="FungiDB:CJJ07_003465"/>
<dbReference type="VEuPathDB" id="FungiDB:QG37_05805"/>
<dbReference type="PROSITE" id="PS51257">
    <property type="entry name" value="PROKAR_LIPOPROTEIN"/>
    <property type="match status" value="1"/>
</dbReference>
<proteinExistence type="predicted"/>
<comment type="caution">
    <text evidence="2">The sequence shown here is derived from an EMBL/GenBank/DDBJ whole genome shotgun (WGS) entry which is preliminary data.</text>
</comment>
<accession>A0A0L0NTC1</accession>
<keyword evidence="1" id="KW-1133">Transmembrane helix</keyword>
<dbReference type="Proteomes" id="UP000037122">
    <property type="component" value="Unassembled WGS sequence"/>
</dbReference>
<reference evidence="3" key="1">
    <citation type="journal article" date="2015" name="BMC Genomics">
        <title>Draft genome of a commonly misdiagnosed multidrug resistant pathogen Candida auris.</title>
        <authorList>
            <person name="Chatterjee S."/>
            <person name="Alampalli S.V."/>
            <person name="Nageshan R.K."/>
            <person name="Chettiar S.T."/>
            <person name="Joshi S."/>
            <person name="Tatu U.S."/>
        </authorList>
    </citation>
    <scope>NUCLEOTIDE SEQUENCE [LARGE SCALE GENOMIC DNA]</scope>
    <source>
        <strain evidence="3">6684</strain>
    </source>
</reference>
<evidence type="ECO:0000313" key="3">
    <source>
        <dbReference type="Proteomes" id="UP000037122"/>
    </source>
</evidence>
<sequence>MNPKHALLVGGALYGCGVAYMFRNYYKKSSFRQIYVKADQNYDKVKIMHPPTQASV</sequence>
<dbReference type="AlphaFoldDB" id="A0A0L0NTC1"/>
<organism evidence="2 3">
    <name type="scientific">Candidozyma auris</name>
    <name type="common">Yeast</name>
    <name type="synonym">Candida auris</name>
    <dbReference type="NCBI Taxonomy" id="498019"/>
    <lineage>
        <taxon>Eukaryota</taxon>
        <taxon>Fungi</taxon>
        <taxon>Dikarya</taxon>
        <taxon>Ascomycota</taxon>
        <taxon>Saccharomycotina</taxon>
        <taxon>Pichiomycetes</taxon>
        <taxon>Metschnikowiaceae</taxon>
        <taxon>Candidozyma</taxon>
    </lineage>
</organism>